<evidence type="ECO:0000313" key="2">
    <source>
        <dbReference type="EMBL" id="EHP69714.1"/>
    </source>
</evidence>
<feature type="domain" description="Glycosyl transferase family 1" evidence="1">
    <location>
        <begin position="211"/>
        <end position="360"/>
    </location>
</feature>
<organism evidence="2 3">
    <name type="scientific">Metallosphaera yellowstonensis MK1</name>
    <dbReference type="NCBI Taxonomy" id="671065"/>
    <lineage>
        <taxon>Archaea</taxon>
        <taxon>Thermoproteota</taxon>
        <taxon>Thermoprotei</taxon>
        <taxon>Sulfolobales</taxon>
        <taxon>Sulfolobaceae</taxon>
        <taxon>Metallosphaera</taxon>
    </lineage>
</organism>
<dbReference type="InterPro" id="IPR001296">
    <property type="entry name" value="Glyco_trans_1"/>
</dbReference>
<dbReference type="CDD" id="cd03801">
    <property type="entry name" value="GT4_PimA-like"/>
    <property type="match status" value="1"/>
</dbReference>
<protein>
    <submittedName>
        <fullName evidence="2">Glycosyltransferase</fullName>
    </submittedName>
</protein>
<name>H2C3X1_9CREN</name>
<dbReference type="Proteomes" id="UP000003980">
    <property type="component" value="Unassembled WGS sequence"/>
</dbReference>
<dbReference type="HOGENOM" id="CLU_053640_0_0_2"/>
<dbReference type="AlphaFoldDB" id="H2C3X1"/>
<dbReference type="Gene3D" id="3.40.50.2000">
    <property type="entry name" value="Glycogen Phosphorylase B"/>
    <property type="match status" value="1"/>
</dbReference>
<dbReference type="SUPFAM" id="SSF53756">
    <property type="entry name" value="UDP-Glycosyltransferase/glycogen phosphorylase"/>
    <property type="match status" value="1"/>
</dbReference>
<dbReference type="Pfam" id="PF00534">
    <property type="entry name" value="Glycos_transf_1"/>
    <property type="match status" value="1"/>
</dbReference>
<gene>
    <name evidence="2" type="ORF">MetMK1DRAFT_00002160</name>
</gene>
<dbReference type="eggNOG" id="arCOG01417">
    <property type="taxonomic scope" value="Archaea"/>
</dbReference>
<evidence type="ECO:0000313" key="3">
    <source>
        <dbReference type="Proteomes" id="UP000003980"/>
    </source>
</evidence>
<dbReference type="InterPro" id="IPR050194">
    <property type="entry name" value="Glycosyltransferase_grp1"/>
</dbReference>
<proteinExistence type="predicted"/>
<keyword evidence="3" id="KW-1185">Reference proteome</keyword>
<reference evidence="2 3" key="1">
    <citation type="submission" date="2012-01" db="EMBL/GenBank/DDBJ databases">
        <title>Improved High-Quality Draft sequence of Metallosphaera yellowstonensis MK1.</title>
        <authorList>
            <consortium name="US DOE Joint Genome Institute"/>
            <person name="Lucas S."/>
            <person name="Han J."/>
            <person name="Cheng J.-F."/>
            <person name="Goodwin L."/>
            <person name="Pitluck S."/>
            <person name="Peters L."/>
            <person name="Teshima H."/>
            <person name="Detter J.C."/>
            <person name="Han C."/>
            <person name="Tapia R."/>
            <person name="Land M."/>
            <person name="Hauser L."/>
            <person name="Kyrpides N."/>
            <person name="Kozubal M."/>
            <person name="Macur R.E."/>
            <person name="Jay Z."/>
            <person name="Inskeep W."/>
            <person name="Woyke T."/>
        </authorList>
    </citation>
    <scope>NUCLEOTIDE SEQUENCE [LARGE SCALE GENOMIC DNA]</scope>
    <source>
        <strain evidence="2 3">MK1</strain>
    </source>
</reference>
<dbReference type="EMBL" id="JH597761">
    <property type="protein sequence ID" value="EHP69714.1"/>
    <property type="molecule type" value="Genomic_DNA"/>
</dbReference>
<evidence type="ECO:0000259" key="1">
    <source>
        <dbReference type="Pfam" id="PF00534"/>
    </source>
</evidence>
<dbReference type="PANTHER" id="PTHR45947">
    <property type="entry name" value="SULFOQUINOVOSYL TRANSFERASE SQD2"/>
    <property type="match status" value="1"/>
</dbReference>
<sequence>MSPVLKVLVIADFGLNERTGGYSRNLEVLRRLSKRVELVVFPSTRNLALSSRAEKQLRDTLDQVGGEVHELAEPLIGEEFDSREEVLSRIPRREENYDVIYVYGNSWPELEIARRLRRKAPVGVQLQLEPFYREVSTLLRIKLRGPTCTALPRLKRALLESEEERRGWLRAIAEGGLNFILSVSSTPLKFSGLDSLTSWEVIRPANAFNGVPNYDKEDYAIYFTRLIPEKGVFEVPLIWREVNRRRDLKLYVVGKFQYREDEEAFLKMSERFKVNLEYLGFKEGKELFDLISKARVTVYPSHYDSFSMVVLESLSLGTPVVAYGTPAIREVYSRLPEVRVVREDEIKEMAREVVSILGKEEVGTSHKTQEFLREHSSWEKVVETELKLLRRFSINRGVNP</sequence>
<dbReference type="PANTHER" id="PTHR45947:SF3">
    <property type="entry name" value="SULFOQUINOVOSYL TRANSFERASE SQD2"/>
    <property type="match status" value="1"/>
</dbReference>
<dbReference type="STRING" id="671065.MetMK1DRAFT_00002160"/>
<dbReference type="GO" id="GO:0016757">
    <property type="term" value="F:glycosyltransferase activity"/>
    <property type="evidence" value="ECO:0007669"/>
    <property type="project" value="InterPro"/>
</dbReference>
<accession>H2C3X1</accession>
<keyword evidence="2" id="KW-0808">Transferase</keyword>